<comment type="caution">
    <text evidence="1">The sequence shown here is derived from an EMBL/GenBank/DDBJ whole genome shotgun (WGS) entry which is preliminary data.</text>
</comment>
<gene>
    <name evidence="1" type="ORF">ACFOPI_00995</name>
</gene>
<keyword evidence="2" id="KW-1185">Reference proteome</keyword>
<protein>
    <recommendedName>
        <fullName evidence="3">DNA-binding protein</fullName>
    </recommendedName>
</protein>
<dbReference type="RefSeq" id="WP_382170952.1">
    <property type="nucleotide sequence ID" value="NZ_JBHRXX010000001.1"/>
</dbReference>
<proteinExistence type="predicted"/>
<dbReference type="Proteomes" id="UP001595729">
    <property type="component" value="Unassembled WGS sequence"/>
</dbReference>
<dbReference type="EMBL" id="JBHRXX010000001">
    <property type="protein sequence ID" value="MFC3682145.1"/>
    <property type="molecule type" value="Genomic_DNA"/>
</dbReference>
<evidence type="ECO:0000313" key="2">
    <source>
        <dbReference type="Proteomes" id="UP001595729"/>
    </source>
</evidence>
<accession>A0ABV7VXE6</accession>
<reference evidence="2" key="1">
    <citation type="journal article" date="2019" name="Int. J. Syst. Evol. Microbiol.">
        <title>The Global Catalogue of Microorganisms (GCM) 10K type strain sequencing project: providing services to taxonomists for standard genome sequencing and annotation.</title>
        <authorList>
            <consortium name="The Broad Institute Genomics Platform"/>
            <consortium name="The Broad Institute Genome Sequencing Center for Infectious Disease"/>
            <person name="Wu L."/>
            <person name="Ma J."/>
        </authorList>
    </citation>
    <scope>NUCLEOTIDE SEQUENCE [LARGE SCALE GENOMIC DNA]</scope>
    <source>
        <strain evidence="2">KCTC 42501</strain>
    </source>
</reference>
<evidence type="ECO:0008006" key="3">
    <source>
        <dbReference type="Google" id="ProtNLM"/>
    </source>
</evidence>
<name>A0ABV7VXE6_9BURK</name>
<organism evidence="1 2">
    <name type="scientific">Hydrogenophaga luteola</name>
    <dbReference type="NCBI Taxonomy" id="1591122"/>
    <lineage>
        <taxon>Bacteria</taxon>
        <taxon>Pseudomonadati</taxon>
        <taxon>Pseudomonadota</taxon>
        <taxon>Betaproteobacteria</taxon>
        <taxon>Burkholderiales</taxon>
        <taxon>Comamonadaceae</taxon>
        <taxon>Hydrogenophaga</taxon>
    </lineage>
</organism>
<sequence>MTLLLCGNASRIAKLACLSGLSTPAIHRLVRYLGPFQANTRPLHPGQTLDVHRLDVAIGLVTGAACLLANWPTNLHTRIDELRADAPESPSVRRTFDPLYRVLYDALQEAEFRFLRDAFEDYLHVHWWGLICKRNRRLRPETANGHPRLSLPQMAKAARVPPSVVRHMVQAELVPSNSAELRSGRRARSIHLSELQGIQSATDGARSLEETARMLSLPRRRVRELIVGGLLTPLVSRQINKDAAAWLIPKKEINRLHVQTIQSPDDSDSIPARDILKYWRLEKHESVALIAALVDGRLPAQGDGQSKVPVGKALLCAVGAKEWLLRHRTHARKDFSVDTAAKELGIKQQVAYDLVRLGILHSTNVGMLGHRVSPDDVERFQATYVSLASLASQARRSPRALLAELSASPVCGPSIDGTRQYFYRRTEVKSL</sequence>
<evidence type="ECO:0000313" key="1">
    <source>
        <dbReference type="EMBL" id="MFC3682145.1"/>
    </source>
</evidence>